<evidence type="ECO:0000313" key="2">
    <source>
        <dbReference type="EMBL" id="KAK0709377.1"/>
    </source>
</evidence>
<organism evidence="2 3">
    <name type="scientific">Lasiosphaeria miniovina</name>
    <dbReference type="NCBI Taxonomy" id="1954250"/>
    <lineage>
        <taxon>Eukaryota</taxon>
        <taxon>Fungi</taxon>
        <taxon>Dikarya</taxon>
        <taxon>Ascomycota</taxon>
        <taxon>Pezizomycotina</taxon>
        <taxon>Sordariomycetes</taxon>
        <taxon>Sordariomycetidae</taxon>
        <taxon>Sordariales</taxon>
        <taxon>Lasiosphaeriaceae</taxon>
        <taxon>Lasiosphaeria</taxon>
    </lineage>
</organism>
<dbReference type="Proteomes" id="UP001172101">
    <property type="component" value="Unassembled WGS sequence"/>
</dbReference>
<dbReference type="EMBL" id="JAUIRO010000006">
    <property type="protein sequence ID" value="KAK0709377.1"/>
    <property type="molecule type" value="Genomic_DNA"/>
</dbReference>
<evidence type="ECO:0000313" key="3">
    <source>
        <dbReference type="Proteomes" id="UP001172101"/>
    </source>
</evidence>
<accession>A0AA40A507</accession>
<evidence type="ECO:0000256" key="1">
    <source>
        <dbReference type="SAM" id="Phobius"/>
    </source>
</evidence>
<keyword evidence="1" id="KW-0812">Transmembrane</keyword>
<gene>
    <name evidence="2" type="ORF">B0T26DRAFT_403728</name>
</gene>
<comment type="caution">
    <text evidence="2">The sequence shown here is derived from an EMBL/GenBank/DDBJ whole genome shotgun (WGS) entry which is preliminary data.</text>
</comment>
<dbReference type="RefSeq" id="XP_060292681.1">
    <property type="nucleotide sequence ID" value="XM_060434827.1"/>
</dbReference>
<reference evidence="2" key="1">
    <citation type="submission" date="2023-06" db="EMBL/GenBank/DDBJ databases">
        <title>Genome-scale phylogeny and comparative genomics of the fungal order Sordariales.</title>
        <authorList>
            <consortium name="Lawrence Berkeley National Laboratory"/>
            <person name="Hensen N."/>
            <person name="Bonometti L."/>
            <person name="Westerberg I."/>
            <person name="Brannstrom I.O."/>
            <person name="Guillou S."/>
            <person name="Cros-Aarteil S."/>
            <person name="Calhoun S."/>
            <person name="Haridas S."/>
            <person name="Kuo A."/>
            <person name="Mondo S."/>
            <person name="Pangilinan J."/>
            <person name="Riley R."/>
            <person name="LaButti K."/>
            <person name="Andreopoulos B."/>
            <person name="Lipzen A."/>
            <person name="Chen C."/>
            <person name="Yanf M."/>
            <person name="Daum C."/>
            <person name="Ng V."/>
            <person name="Clum A."/>
            <person name="Steindorff A."/>
            <person name="Ohm R."/>
            <person name="Martin F."/>
            <person name="Silar P."/>
            <person name="Natvig D."/>
            <person name="Lalanne C."/>
            <person name="Gautier V."/>
            <person name="Ament-velasquez S.L."/>
            <person name="Kruys A."/>
            <person name="Hutchinson M.I."/>
            <person name="Powell A.J."/>
            <person name="Barry K."/>
            <person name="Miller A.N."/>
            <person name="Grigoriev I.V."/>
            <person name="Debuchy R."/>
            <person name="Gladieux P."/>
            <person name="Thoren M.H."/>
            <person name="Johannesson H."/>
        </authorList>
    </citation>
    <scope>NUCLEOTIDE SEQUENCE</scope>
    <source>
        <strain evidence="2">SMH2392-1A</strain>
    </source>
</reference>
<proteinExistence type="predicted"/>
<keyword evidence="1" id="KW-1133">Transmembrane helix</keyword>
<feature type="transmembrane region" description="Helical" evidence="1">
    <location>
        <begin position="153"/>
        <end position="175"/>
    </location>
</feature>
<keyword evidence="1" id="KW-0472">Membrane</keyword>
<sequence length="215" mass="23418">MPRHYDAASRCTLQMPRFHRARVQALGADIAGTHAGDDGSTRSAATTWLDSAWTRPWQSRAFARLVHARLALEVITDGLRTNMDALGLLGGAFRGPDRRAVVEGWEADAWHSRRETLGSSGRRLDILWQAYSEAVAARESIASNRQGRQGRHVGYLSSLATLSVPVSLGATILSMGGDFAAGASRFWVYWAVAVPSRCWGLWCCLRVPVGGPWGA</sequence>
<dbReference type="AlphaFoldDB" id="A0AA40A507"/>
<dbReference type="GeneID" id="85318097"/>
<name>A0AA40A507_9PEZI</name>
<protein>
    <submittedName>
        <fullName evidence="2">Uncharacterized protein</fullName>
    </submittedName>
</protein>
<keyword evidence="3" id="KW-1185">Reference proteome</keyword>